<dbReference type="Proteomes" id="UP000322530">
    <property type="component" value="Unassembled WGS sequence"/>
</dbReference>
<keyword evidence="3" id="KW-1185">Reference proteome</keyword>
<dbReference type="GO" id="GO:0006313">
    <property type="term" value="P:DNA transposition"/>
    <property type="evidence" value="ECO:0007669"/>
    <property type="project" value="InterPro"/>
</dbReference>
<dbReference type="InterPro" id="IPR036515">
    <property type="entry name" value="Transposase_17_sf"/>
</dbReference>
<dbReference type="InterPro" id="IPR002686">
    <property type="entry name" value="Transposase_17"/>
</dbReference>
<dbReference type="PANTHER" id="PTHR36966:SF1">
    <property type="entry name" value="REP-ASSOCIATED TYROSINE TRANSPOSASE"/>
    <property type="match status" value="1"/>
</dbReference>
<dbReference type="Gene3D" id="3.30.70.1290">
    <property type="entry name" value="Transposase IS200-like"/>
    <property type="match status" value="1"/>
</dbReference>
<evidence type="ECO:0000259" key="1">
    <source>
        <dbReference type="SMART" id="SM01321"/>
    </source>
</evidence>
<feature type="domain" description="Transposase IS200-like" evidence="1">
    <location>
        <begin position="36"/>
        <end position="155"/>
    </location>
</feature>
<dbReference type="GO" id="GO:0043565">
    <property type="term" value="F:sequence-specific DNA binding"/>
    <property type="evidence" value="ECO:0007669"/>
    <property type="project" value="TreeGrafter"/>
</dbReference>
<dbReference type="InterPro" id="IPR052715">
    <property type="entry name" value="RAYT_transposase"/>
</dbReference>
<reference evidence="2 3" key="1">
    <citation type="submission" date="2019-01" db="EMBL/GenBank/DDBJ databases">
        <title>Draft genome sequence of Dictyobacter sp. Uno17.</title>
        <authorList>
            <person name="Wang C.M."/>
            <person name="Zheng Y."/>
            <person name="Sakai Y."/>
            <person name="Abe K."/>
            <person name="Yokota A."/>
            <person name="Yabe S."/>
        </authorList>
    </citation>
    <scope>NUCLEOTIDE SEQUENCE [LARGE SCALE GENOMIC DNA]</scope>
    <source>
        <strain evidence="2 3">Uno17</strain>
    </source>
</reference>
<protein>
    <recommendedName>
        <fullName evidence="1">Transposase IS200-like domain-containing protein</fullName>
    </recommendedName>
</protein>
<name>A0A5A5TB56_9CHLR</name>
<accession>A0A5A5TB56</accession>
<evidence type="ECO:0000313" key="3">
    <source>
        <dbReference type="Proteomes" id="UP000322530"/>
    </source>
</evidence>
<evidence type="ECO:0000313" key="2">
    <source>
        <dbReference type="EMBL" id="GCF08386.1"/>
    </source>
</evidence>
<dbReference type="NCBIfam" id="NF047646">
    <property type="entry name" value="REP_Tyr_transpos"/>
    <property type="match status" value="1"/>
</dbReference>
<comment type="caution">
    <text evidence="2">The sequence shown here is derived from an EMBL/GenBank/DDBJ whole genome shotgun (WGS) entry which is preliminary data.</text>
</comment>
<gene>
    <name evidence="2" type="ORF">KDI_19500</name>
</gene>
<dbReference type="SUPFAM" id="SSF143422">
    <property type="entry name" value="Transposase IS200-like"/>
    <property type="match status" value="1"/>
</dbReference>
<dbReference type="RefSeq" id="WP_149401373.1">
    <property type="nucleotide sequence ID" value="NZ_BIXY01000023.1"/>
</dbReference>
<dbReference type="Pfam" id="PF01797">
    <property type="entry name" value="Y1_Tnp"/>
    <property type="match status" value="1"/>
</dbReference>
<dbReference type="OrthoDB" id="9794403at2"/>
<sequence>MKLKNLPNQGFVQVKARRLPHYDYSNDGAYALCICAQDRRREHFLDLPELKEILIQEWEKLPRRYSNAFIDIIVIMPDHLHSILLLDSAHSEKRTSVSNIVCGYKSNVTRRWRNLLTANKNEDETLKEVWQMSFYEHIIRQENDLEAQRNYMRNNPIKAQLEPIQNYVYNDHQCPYDSCEHIPFPE</sequence>
<dbReference type="PANTHER" id="PTHR36966">
    <property type="entry name" value="REP-ASSOCIATED TYROSINE TRANSPOSASE"/>
    <property type="match status" value="1"/>
</dbReference>
<dbReference type="SMART" id="SM01321">
    <property type="entry name" value="Y1_Tnp"/>
    <property type="match status" value="1"/>
</dbReference>
<dbReference type="AlphaFoldDB" id="A0A5A5TB56"/>
<proteinExistence type="predicted"/>
<dbReference type="EMBL" id="BIXY01000023">
    <property type="protein sequence ID" value="GCF08386.1"/>
    <property type="molecule type" value="Genomic_DNA"/>
</dbReference>
<organism evidence="2 3">
    <name type="scientific">Dictyobacter arantiisoli</name>
    <dbReference type="NCBI Taxonomy" id="2014874"/>
    <lineage>
        <taxon>Bacteria</taxon>
        <taxon>Bacillati</taxon>
        <taxon>Chloroflexota</taxon>
        <taxon>Ktedonobacteria</taxon>
        <taxon>Ktedonobacterales</taxon>
        <taxon>Dictyobacteraceae</taxon>
        <taxon>Dictyobacter</taxon>
    </lineage>
</organism>
<dbReference type="GO" id="GO:0004803">
    <property type="term" value="F:transposase activity"/>
    <property type="evidence" value="ECO:0007669"/>
    <property type="project" value="InterPro"/>
</dbReference>